<comment type="caution">
    <text evidence="1">The sequence shown here is derived from an EMBL/GenBank/DDBJ whole genome shotgun (WGS) entry which is preliminary data.</text>
</comment>
<dbReference type="Gene3D" id="2.30.180.10">
    <property type="entry name" value="FAS1 domain"/>
    <property type="match status" value="1"/>
</dbReference>
<name>A0A1Q3AYJ3_CEPFO</name>
<dbReference type="OrthoDB" id="1937685at2759"/>
<evidence type="ECO:0000313" key="1">
    <source>
        <dbReference type="EMBL" id="GAV60768.1"/>
    </source>
</evidence>
<sequence length="176" mass="18962">LLISPLLLTISTAKEIDQEFNAAISALRSHGYTLFPNAIATSDLSLRLHAATATNSTFTLFAPRDPQLFSLDLSSWAPHYTASLLLHVSPSRLPASYLRRLASSHHSLGGPYLKTLLPNRALHIERSRVMLNGTVLESVTVDGVRVLVPDLFLGPCIAVHGLEGILVGGYVPGTDD</sequence>
<dbReference type="InParanoid" id="A0A1Q3AYJ3"/>
<dbReference type="Proteomes" id="UP000187406">
    <property type="component" value="Unassembled WGS sequence"/>
</dbReference>
<reference evidence="2" key="1">
    <citation type="submission" date="2016-04" db="EMBL/GenBank/DDBJ databases">
        <title>Cephalotus genome sequencing.</title>
        <authorList>
            <person name="Fukushima K."/>
            <person name="Hasebe M."/>
            <person name="Fang X."/>
        </authorList>
    </citation>
    <scope>NUCLEOTIDE SEQUENCE [LARGE SCALE GENOMIC DNA]</scope>
    <source>
        <strain evidence="2">cv. St1</strain>
    </source>
</reference>
<dbReference type="SUPFAM" id="SSF82153">
    <property type="entry name" value="FAS1 domain"/>
    <property type="match status" value="1"/>
</dbReference>
<organism evidence="1 2">
    <name type="scientific">Cephalotus follicularis</name>
    <name type="common">Albany pitcher plant</name>
    <dbReference type="NCBI Taxonomy" id="3775"/>
    <lineage>
        <taxon>Eukaryota</taxon>
        <taxon>Viridiplantae</taxon>
        <taxon>Streptophyta</taxon>
        <taxon>Embryophyta</taxon>
        <taxon>Tracheophyta</taxon>
        <taxon>Spermatophyta</taxon>
        <taxon>Magnoliopsida</taxon>
        <taxon>eudicotyledons</taxon>
        <taxon>Gunneridae</taxon>
        <taxon>Pentapetalae</taxon>
        <taxon>rosids</taxon>
        <taxon>fabids</taxon>
        <taxon>Oxalidales</taxon>
        <taxon>Cephalotaceae</taxon>
        <taxon>Cephalotus</taxon>
    </lineage>
</organism>
<dbReference type="STRING" id="3775.A0A1Q3AYJ3"/>
<accession>A0A1Q3AYJ3</accession>
<evidence type="ECO:0008006" key="3">
    <source>
        <dbReference type="Google" id="ProtNLM"/>
    </source>
</evidence>
<dbReference type="InterPro" id="IPR036378">
    <property type="entry name" value="FAS1_dom_sf"/>
</dbReference>
<dbReference type="AlphaFoldDB" id="A0A1Q3AYJ3"/>
<feature type="non-terminal residue" evidence="1">
    <location>
        <position position="176"/>
    </location>
</feature>
<protein>
    <recommendedName>
        <fullName evidence="3">FAS1 domain-containing protein</fullName>
    </recommendedName>
</protein>
<proteinExistence type="predicted"/>
<gene>
    <name evidence="1" type="ORF">CFOL_v3_04297</name>
</gene>
<dbReference type="EMBL" id="BDDD01000167">
    <property type="protein sequence ID" value="GAV60768.1"/>
    <property type="molecule type" value="Genomic_DNA"/>
</dbReference>
<dbReference type="FunCoup" id="A0A1Q3AYJ3">
    <property type="interactions" value="2"/>
</dbReference>
<dbReference type="InterPro" id="IPR052806">
    <property type="entry name" value="Fasciclin-like_AGP"/>
</dbReference>
<keyword evidence="2" id="KW-1185">Reference proteome</keyword>
<evidence type="ECO:0000313" key="2">
    <source>
        <dbReference type="Proteomes" id="UP000187406"/>
    </source>
</evidence>
<dbReference type="PANTHER" id="PTHR33985">
    <property type="entry name" value="OS02G0491300 PROTEIN-RELATED"/>
    <property type="match status" value="1"/>
</dbReference>
<dbReference type="PANTHER" id="PTHR33985:SF15">
    <property type="entry name" value="FASCICLIN-LIKE ARABINOGALACTAN PROTEIN 19"/>
    <property type="match status" value="1"/>
</dbReference>
<feature type="non-terminal residue" evidence="1">
    <location>
        <position position="1"/>
    </location>
</feature>